<dbReference type="GeneID" id="86941153"/>
<dbReference type="Pfam" id="PF03691">
    <property type="entry name" value="UPF0167"/>
    <property type="match status" value="1"/>
</dbReference>
<dbReference type="EMBL" id="AGEL01000007">
    <property type="protein sequence ID" value="EHO16710.1"/>
    <property type="molecule type" value="Genomic_DNA"/>
</dbReference>
<dbReference type="AlphaFoldDB" id="A0AA36Y4U0"/>
<evidence type="ECO:0000256" key="1">
    <source>
        <dbReference type="ARBA" id="ARBA00008525"/>
    </source>
</evidence>
<dbReference type="InterPro" id="IPR005363">
    <property type="entry name" value="UPF0167"/>
</dbReference>
<evidence type="ECO:0000313" key="3">
    <source>
        <dbReference type="Proteomes" id="UP000018466"/>
    </source>
</evidence>
<comment type="similarity">
    <text evidence="1">Belongs to the UPF0167 family.</text>
</comment>
<dbReference type="RefSeq" id="WP_009533241.1">
    <property type="nucleotide sequence ID" value="NZ_JH590863.1"/>
</dbReference>
<reference evidence="2 3" key="1">
    <citation type="submission" date="2011-10" db="EMBL/GenBank/DDBJ databases">
        <title>The Genome Sequence of Lachnospiraceae bacterium ACC2.</title>
        <authorList>
            <consortium name="The Broad Institute Genome Sequencing Platform"/>
            <person name="Earl A."/>
            <person name="Ward D."/>
            <person name="Feldgarden M."/>
            <person name="Gevers D."/>
            <person name="Sizova M."/>
            <person name="Hazen A."/>
            <person name="Epstein S."/>
            <person name="Young S.K."/>
            <person name="Zeng Q."/>
            <person name="Gargeya S."/>
            <person name="Fitzgerald M."/>
            <person name="Haas B."/>
            <person name="Abouelleil A."/>
            <person name="Alvarado L."/>
            <person name="Arachchi H.M."/>
            <person name="Berlin A."/>
            <person name="Brown A."/>
            <person name="Chapman S.B."/>
            <person name="Chen Z."/>
            <person name="Dunbar C."/>
            <person name="Freedman E."/>
            <person name="Gearin G."/>
            <person name="Goldberg J."/>
            <person name="Griggs A."/>
            <person name="Gujja S."/>
            <person name="Heiman D."/>
            <person name="Howarth C."/>
            <person name="Larson L."/>
            <person name="Lui A."/>
            <person name="MacDonald P.J.P."/>
            <person name="Montmayeur A."/>
            <person name="Murphy C."/>
            <person name="Neiman D."/>
            <person name="Pearson M."/>
            <person name="Priest M."/>
            <person name="Roberts A."/>
            <person name="Saif S."/>
            <person name="Shea T."/>
            <person name="Shenoy N."/>
            <person name="Sisk P."/>
            <person name="Stolte C."/>
            <person name="Sykes S."/>
            <person name="Wortman J."/>
            <person name="Nusbaum C."/>
            <person name="Birren B."/>
        </authorList>
    </citation>
    <scope>NUCLEOTIDE SEQUENCE [LARGE SCALE GENOMIC DNA]</scope>
    <source>
        <strain evidence="2 3">ACC2</strain>
    </source>
</reference>
<evidence type="ECO:0008006" key="4">
    <source>
        <dbReference type="Google" id="ProtNLM"/>
    </source>
</evidence>
<dbReference type="Proteomes" id="UP000018466">
    <property type="component" value="Unassembled WGS sequence"/>
</dbReference>
<sequence length="284" mass="32792">MNEFQRQYIECSKRYREKEDADSVRALYALKESLEAESAPEAKRVLVDVYDLLDFKKSAYELFSALASKSDRKDLKRLGSLKEYAENWGDTFAVKCPKTPAKIKEESKREEGLPFFRYHPHPLETGVFQEVKEEISCDCCGKPTKIYYEGPFYGFHADSHFCPNCIASGEAAQKYDGEFQDPFSVDEGVSDPACLDELIHRTPGYIGWQQEHWRAHCGDFCAYLGDVGAKEMKLQGVLEEVLEDPMWDENEKQWIRESVNGGSMQCYLFRCLHCGKHMVWMDFD</sequence>
<accession>A0AA36Y4U0</accession>
<gene>
    <name evidence="2" type="ORF">HMPREF9623_01409</name>
</gene>
<organism evidence="2 3">
    <name type="scientific">Stomatobaculum longum</name>
    <dbReference type="NCBI Taxonomy" id="796942"/>
    <lineage>
        <taxon>Bacteria</taxon>
        <taxon>Bacillati</taxon>
        <taxon>Bacillota</taxon>
        <taxon>Clostridia</taxon>
        <taxon>Lachnospirales</taxon>
        <taxon>Lachnospiraceae</taxon>
        <taxon>Stomatobaculum</taxon>
    </lineage>
</organism>
<keyword evidence="3" id="KW-1185">Reference proteome</keyword>
<proteinExistence type="inferred from homology"/>
<evidence type="ECO:0000313" key="2">
    <source>
        <dbReference type="EMBL" id="EHO16710.1"/>
    </source>
</evidence>
<comment type="caution">
    <text evidence="2">The sequence shown here is derived from an EMBL/GenBank/DDBJ whole genome shotgun (WGS) entry which is preliminary data.</text>
</comment>
<protein>
    <recommendedName>
        <fullName evidence="4">CbrC family protein</fullName>
    </recommendedName>
</protein>
<name>A0AA36Y4U0_9FIRM</name>